<gene>
    <name evidence="6" type="ORF">GCM10017566_06240</name>
</gene>
<dbReference type="SMART" id="SM00895">
    <property type="entry name" value="FCD"/>
    <property type="match status" value="1"/>
</dbReference>
<dbReference type="InterPro" id="IPR008920">
    <property type="entry name" value="TF_FadR/GntR_C"/>
</dbReference>
<evidence type="ECO:0000313" key="7">
    <source>
        <dbReference type="Proteomes" id="UP000658656"/>
    </source>
</evidence>
<evidence type="ECO:0000256" key="2">
    <source>
        <dbReference type="ARBA" id="ARBA00023125"/>
    </source>
</evidence>
<comment type="caution">
    <text evidence="6">The sequence shown here is derived from an EMBL/GenBank/DDBJ whole genome shotgun (WGS) entry which is preliminary data.</text>
</comment>
<reference evidence="6" key="1">
    <citation type="journal article" date="2014" name="Int. J. Syst. Evol. Microbiol.">
        <title>Complete genome sequence of Corynebacterium casei LMG S-19264T (=DSM 44701T), isolated from a smear-ripened cheese.</title>
        <authorList>
            <consortium name="US DOE Joint Genome Institute (JGI-PGF)"/>
            <person name="Walter F."/>
            <person name="Albersmeier A."/>
            <person name="Kalinowski J."/>
            <person name="Ruckert C."/>
        </authorList>
    </citation>
    <scope>NUCLEOTIDE SEQUENCE</scope>
    <source>
        <strain evidence="6">CGMCC 4.7679</strain>
    </source>
</reference>
<feature type="region of interest" description="Disordered" evidence="4">
    <location>
        <begin position="1"/>
        <end position="20"/>
    </location>
</feature>
<evidence type="ECO:0000259" key="5">
    <source>
        <dbReference type="PROSITE" id="PS50949"/>
    </source>
</evidence>
<dbReference type="SUPFAM" id="SSF46785">
    <property type="entry name" value="Winged helix' DNA-binding domain"/>
    <property type="match status" value="1"/>
</dbReference>
<dbReference type="GO" id="GO:0003677">
    <property type="term" value="F:DNA binding"/>
    <property type="evidence" value="ECO:0007669"/>
    <property type="project" value="UniProtKB-KW"/>
</dbReference>
<reference evidence="6" key="2">
    <citation type="submission" date="2020-09" db="EMBL/GenBank/DDBJ databases">
        <authorList>
            <person name="Sun Q."/>
            <person name="Zhou Y."/>
        </authorList>
    </citation>
    <scope>NUCLEOTIDE SEQUENCE</scope>
    <source>
        <strain evidence="6">CGMCC 4.7679</strain>
    </source>
</reference>
<dbReference type="InterPro" id="IPR011711">
    <property type="entry name" value="GntR_C"/>
</dbReference>
<organism evidence="6 7">
    <name type="scientific">Amycolatopsis bartoniae</name>
    <dbReference type="NCBI Taxonomy" id="941986"/>
    <lineage>
        <taxon>Bacteria</taxon>
        <taxon>Bacillati</taxon>
        <taxon>Actinomycetota</taxon>
        <taxon>Actinomycetes</taxon>
        <taxon>Pseudonocardiales</taxon>
        <taxon>Pseudonocardiaceae</taxon>
        <taxon>Amycolatopsis</taxon>
    </lineage>
</organism>
<dbReference type="EMBL" id="BNAV01000001">
    <property type="protein sequence ID" value="GHF35979.1"/>
    <property type="molecule type" value="Genomic_DNA"/>
</dbReference>
<evidence type="ECO:0000256" key="3">
    <source>
        <dbReference type="ARBA" id="ARBA00023163"/>
    </source>
</evidence>
<dbReference type="PROSITE" id="PS50949">
    <property type="entry name" value="HTH_GNTR"/>
    <property type="match status" value="1"/>
</dbReference>
<dbReference type="SUPFAM" id="SSF48008">
    <property type="entry name" value="GntR ligand-binding domain-like"/>
    <property type="match status" value="1"/>
</dbReference>
<keyword evidence="7" id="KW-1185">Reference proteome</keyword>
<dbReference type="Gene3D" id="1.20.120.530">
    <property type="entry name" value="GntR ligand-binding domain-like"/>
    <property type="match status" value="1"/>
</dbReference>
<proteinExistence type="predicted"/>
<evidence type="ECO:0000256" key="4">
    <source>
        <dbReference type="SAM" id="MobiDB-lite"/>
    </source>
</evidence>
<accession>A0A8H9M7U6</accession>
<dbReference type="Pfam" id="PF00392">
    <property type="entry name" value="GntR"/>
    <property type="match status" value="1"/>
</dbReference>
<dbReference type="PANTHER" id="PTHR43537:SF5">
    <property type="entry name" value="UXU OPERON TRANSCRIPTIONAL REGULATOR"/>
    <property type="match status" value="1"/>
</dbReference>
<sequence>MADAVPEITHTDGNNSRVKEKRGEVLARKIEEKIMRAGWPVGEVLGSEPDLLQEYKVSRAVLREAVRIMEHHGTARTRRGPGGGLIVTKPDARAVVRSAAVYLDSEGITPDKLAAARTGVELIAVQLAAQNIDEDGITRLRAALDRERASVAGGESATSGRNDVHTVIAALSGNPAIQLFTETLTQLAVEVFRSAPEPKTASDARAQFLDDHIAIVEAVVSGDASVARFRMQQHLARLAGESHPL</sequence>
<dbReference type="PANTHER" id="PTHR43537">
    <property type="entry name" value="TRANSCRIPTIONAL REGULATOR, GNTR FAMILY"/>
    <property type="match status" value="1"/>
</dbReference>
<dbReference type="RefSeq" id="WP_186382241.1">
    <property type="nucleotide sequence ID" value="NZ_BNAV01000001.1"/>
</dbReference>
<dbReference type="Pfam" id="PF07729">
    <property type="entry name" value="FCD"/>
    <property type="match status" value="1"/>
</dbReference>
<dbReference type="InterPro" id="IPR036388">
    <property type="entry name" value="WH-like_DNA-bd_sf"/>
</dbReference>
<dbReference type="Gene3D" id="1.10.10.10">
    <property type="entry name" value="Winged helix-like DNA-binding domain superfamily/Winged helix DNA-binding domain"/>
    <property type="match status" value="1"/>
</dbReference>
<evidence type="ECO:0000313" key="6">
    <source>
        <dbReference type="EMBL" id="GHF35979.1"/>
    </source>
</evidence>
<name>A0A8H9M7U6_9PSEU</name>
<dbReference type="SMART" id="SM00345">
    <property type="entry name" value="HTH_GNTR"/>
    <property type="match status" value="1"/>
</dbReference>
<keyword evidence="3" id="KW-0804">Transcription</keyword>
<dbReference type="GO" id="GO:0003700">
    <property type="term" value="F:DNA-binding transcription factor activity"/>
    <property type="evidence" value="ECO:0007669"/>
    <property type="project" value="InterPro"/>
</dbReference>
<feature type="domain" description="HTH gntR-type" evidence="5">
    <location>
        <begin position="20"/>
        <end position="90"/>
    </location>
</feature>
<keyword evidence="1" id="KW-0805">Transcription regulation</keyword>
<evidence type="ECO:0000256" key="1">
    <source>
        <dbReference type="ARBA" id="ARBA00023015"/>
    </source>
</evidence>
<dbReference type="Proteomes" id="UP000658656">
    <property type="component" value="Unassembled WGS sequence"/>
</dbReference>
<dbReference type="InterPro" id="IPR036390">
    <property type="entry name" value="WH_DNA-bd_sf"/>
</dbReference>
<dbReference type="AlphaFoldDB" id="A0A8H9M7U6"/>
<keyword evidence="2" id="KW-0238">DNA-binding</keyword>
<dbReference type="InterPro" id="IPR000524">
    <property type="entry name" value="Tscrpt_reg_HTH_GntR"/>
</dbReference>
<protein>
    <recommendedName>
        <fullName evidence="5">HTH gntR-type domain-containing protein</fullName>
    </recommendedName>
</protein>